<gene>
    <name evidence="3" type="ORF">KFE25_005359</name>
</gene>
<proteinExistence type="predicted"/>
<dbReference type="SUPFAM" id="SSF53697">
    <property type="entry name" value="SIS domain"/>
    <property type="match status" value="1"/>
</dbReference>
<reference evidence="3" key="1">
    <citation type="submission" date="2021-05" db="EMBL/GenBank/DDBJ databases">
        <title>The genome of the haptophyte Pavlova lutheri (Diacronema luteri, Pavlovales) - a model for lipid biosynthesis in eukaryotic algae.</title>
        <authorList>
            <person name="Hulatt C.J."/>
            <person name="Posewitz M.C."/>
        </authorList>
    </citation>
    <scope>NUCLEOTIDE SEQUENCE</scope>
    <source>
        <strain evidence="3">NIVA-4/92</strain>
    </source>
</reference>
<organism evidence="3 4">
    <name type="scientific">Diacronema lutheri</name>
    <name type="common">Unicellular marine alga</name>
    <name type="synonym">Monochrysis lutheri</name>
    <dbReference type="NCBI Taxonomy" id="2081491"/>
    <lineage>
        <taxon>Eukaryota</taxon>
        <taxon>Haptista</taxon>
        <taxon>Haptophyta</taxon>
        <taxon>Pavlovophyceae</taxon>
        <taxon>Pavlovales</taxon>
        <taxon>Pavlovaceae</taxon>
        <taxon>Diacronema</taxon>
    </lineage>
</organism>
<protein>
    <recommendedName>
        <fullName evidence="2">SIS domain-containing protein</fullName>
    </recommendedName>
</protein>
<dbReference type="PROSITE" id="PS51464">
    <property type="entry name" value="SIS"/>
    <property type="match status" value="1"/>
</dbReference>
<dbReference type="PANTHER" id="PTHR38418:SF2">
    <property type="entry name" value="SUGAR ISOMERASE, KPSF_GUTQ (AFU_ORTHOLOGUE AFUA_6G08860)"/>
    <property type="match status" value="1"/>
</dbReference>
<dbReference type="EMBL" id="JAGTXO010000009">
    <property type="protein sequence ID" value="KAG8465789.1"/>
    <property type="molecule type" value="Genomic_DNA"/>
</dbReference>
<feature type="domain" description="SIS" evidence="2">
    <location>
        <begin position="33"/>
        <end position="178"/>
    </location>
</feature>
<keyword evidence="4" id="KW-1185">Reference proteome</keyword>
<dbReference type="InterPro" id="IPR001347">
    <property type="entry name" value="SIS_dom"/>
</dbReference>
<comment type="caution">
    <text evidence="3">The sequence shown here is derived from an EMBL/GenBank/DDBJ whole genome shotgun (WGS) entry which is preliminary data.</text>
</comment>
<accession>A0A8J6CAR5</accession>
<name>A0A8J6CAR5_DIALT</name>
<dbReference type="AlphaFoldDB" id="A0A8J6CAR5"/>
<sequence length="269" mass="27480">MAGAFYRSLRADQEVVARAVCALRGREERVASFVAALHGCGGTILPTALGKSAAAAIRLASSLRALGARAHWVHAAEWSHGDLGAVRADDVLVCISNSGRTAELLALAVELRARPRPPTLLAITGDERSPLAQLACAELACPVPSQHEILGLIPAGSAIAQDVLVNAVVAQLAELRRTTAADVMATHPGGAIGEAARRTRGAGGVSADAARDGDVVPREGSQHRARAARDDAGRASRAAHAHVLAIGAADACAGARASVPQLCPVAKRS</sequence>
<evidence type="ECO:0000313" key="4">
    <source>
        <dbReference type="Proteomes" id="UP000751190"/>
    </source>
</evidence>
<evidence type="ECO:0000256" key="1">
    <source>
        <dbReference type="SAM" id="MobiDB-lite"/>
    </source>
</evidence>
<evidence type="ECO:0000259" key="2">
    <source>
        <dbReference type="PROSITE" id="PS51464"/>
    </source>
</evidence>
<dbReference type="InterPro" id="IPR046348">
    <property type="entry name" value="SIS_dom_sf"/>
</dbReference>
<feature type="region of interest" description="Disordered" evidence="1">
    <location>
        <begin position="197"/>
        <end position="233"/>
    </location>
</feature>
<dbReference type="Proteomes" id="UP000751190">
    <property type="component" value="Unassembled WGS sequence"/>
</dbReference>
<dbReference type="PANTHER" id="PTHR38418">
    <property type="entry name" value="SUGAR ISOMERASE, KPSF/GUTQ (AFU_ORTHOLOGUE AFUA_6G08860)"/>
    <property type="match status" value="1"/>
</dbReference>
<dbReference type="GO" id="GO:1901135">
    <property type="term" value="P:carbohydrate derivative metabolic process"/>
    <property type="evidence" value="ECO:0007669"/>
    <property type="project" value="InterPro"/>
</dbReference>
<dbReference type="OrthoDB" id="5971303at2759"/>
<dbReference type="Gene3D" id="3.40.50.10490">
    <property type="entry name" value="Glucose-6-phosphate isomerase like protein, domain 1"/>
    <property type="match status" value="1"/>
</dbReference>
<dbReference type="GO" id="GO:0097367">
    <property type="term" value="F:carbohydrate derivative binding"/>
    <property type="evidence" value="ECO:0007669"/>
    <property type="project" value="InterPro"/>
</dbReference>
<dbReference type="Pfam" id="PF01380">
    <property type="entry name" value="SIS"/>
    <property type="match status" value="1"/>
</dbReference>
<feature type="compositionally biased region" description="Basic and acidic residues" evidence="1">
    <location>
        <begin position="209"/>
        <end position="233"/>
    </location>
</feature>
<evidence type="ECO:0000313" key="3">
    <source>
        <dbReference type="EMBL" id="KAG8465789.1"/>
    </source>
</evidence>